<dbReference type="GO" id="GO:0042073">
    <property type="term" value="P:intraciliary transport"/>
    <property type="evidence" value="ECO:0007669"/>
    <property type="project" value="TreeGrafter"/>
</dbReference>
<protein>
    <recommendedName>
        <fullName evidence="7">IF140/IFT172/WDR19 TPR domain-containing protein</fullName>
    </recommendedName>
</protein>
<evidence type="ECO:0000259" key="7">
    <source>
        <dbReference type="Pfam" id="PF24762"/>
    </source>
</evidence>
<dbReference type="EMBL" id="JAHKSW010000006">
    <property type="protein sequence ID" value="KAG7331636.1"/>
    <property type="molecule type" value="Genomic_DNA"/>
</dbReference>
<organism evidence="8 9">
    <name type="scientific">Hemibagrus wyckioides</name>
    <dbReference type="NCBI Taxonomy" id="337641"/>
    <lineage>
        <taxon>Eukaryota</taxon>
        <taxon>Metazoa</taxon>
        <taxon>Chordata</taxon>
        <taxon>Craniata</taxon>
        <taxon>Vertebrata</taxon>
        <taxon>Euteleostomi</taxon>
        <taxon>Actinopterygii</taxon>
        <taxon>Neopterygii</taxon>
        <taxon>Teleostei</taxon>
        <taxon>Ostariophysi</taxon>
        <taxon>Siluriformes</taxon>
        <taxon>Bagridae</taxon>
        <taxon>Hemibagrus</taxon>
    </lineage>
</organism>
<evidence type="ECO:0000256" key="3">
    <source>
        <dbReference type="ARBA" id="ARBA00022737"/>
    </source>
</evidence>
<proteinExistence type="predicted"/>
<reference evidence="8 9" key="1">
    <citation type="submission" date="2021-06" db="EMBL/GenBank/DDBJ databases">
        <title>Chromosome-level genome assembly of the red-tail catfish (Hemibagrus wyckioides).</title>
        <authorList>
            <person name="Shao F."/>
        </authorList>
    </citation>
    <scope>NUCLEOTIDE SEQUENCE [LARGE SCALE GENOMIC DNA]</scope>
    <source>
        <strain evidence="8">EC202008001</strain>
        <tissue evidence="8">Blood</tissue>
    </source>
</reference>
<evidence type="ECO:0000313" key="9">
    <source>
        <dbReference type="Proteomes" id="UP000824219"/>
    </source>
</evidence>
<dbReference type="SUPFAM" id="SSF50978">
    <property type="entry name" value="WD40 repeat-like"/>
    <property type="match status" value="1"/>
</dbReference>
<gene>
    <name evidence="8" type="ORF">KOW79_005605</name>
</gene>
<dbReference type="PANTHER" id="PTHR15722">
    <property type="entry name" value="IFT140/172-RELATED"/>
    <property type="match status" value="1"/>
</dbReference>
<dbReference type="SUPFAM" id="SSF48371">
    <property type="entry name" value="ARM repeat"/>
    <property type="match status" value="1"/>
</dbReference>
<dbReference type="PANTHER" id="PTHR15722:SF2">
    <property type="entry name" value="INTRAFLAGELLAR TRANSPORT PROTEIN 172 HOMOLOG"/>
    <property type="match status" value="1"/>
</dbReference>
<dbReference type="InterPro" id="IPR056168">
    <property type="entry name" value="TPR_IF140/IFT172/WDR19"/>
</dbReference>
<evidence type="ECO:0000256" key="5">
    <source>
        <dbReference type="ARBA" id="ARBA00023069"/>
    </source>
</evidence>
<evidence type="ECO:0000256" key="2">
    <source>
        <dbReference type="ARBA" id="ARBA00022574"/>
    </source>
</evidence>
<evidence type="ECO:0000256" key="4">
    <source>
        <dbReference type="ARBA" id="ARBA00022803"/>
    </source>
</evidence>
<sequence length="543" mass="61417">MYVCAERKWQEMLDKGKKQEDISKSKWKITASSWGNNSIVVAGCDKKIVAYGKEGHVLQTFDYIRDRSEKEFMVAASSPSGQSVVLGSYDRLRVFNWNPRRGAWDEAAPKEIPNLYTIMALAWKKDGPQLCLAGDLFERISNNQRALDSYCKGHAFKKAVELARVAFPSEVVKLEEAWGDYLIQQKRMDAAVNHYIEAGCGSKAVEAAIGARQWKKALHIVELQEDKSSGKYYLKIAQHYASLQECEVAERLFVKGGHIKDAIDMYTEAGRWEQAHKLAVKCMSQSEVSELYISRAVELEKEGKYKEAESSVEGMIEQAREWEQSGEYARAVDCYLKVNDLSNMSLLVTCWMKNFKVLHKYCALYATHLIKEGEAEKVLDLYVQHGMPASPESIEEGTLNMLDHTDFQDTDIPFEVPLPSKLHVTVDKTEEVSDWLLTVSVEQRLEPVLPRDERGTYEASLLAANTSVRSLPCVITGYPVLHDGMEFKRPGMAANKDDWNKFLMATKTTHSPECQDVLNFISRWCGGQGSVVTAYQLFPLIGR</sequence>
<evidence type="ECO:0000256" key="6">
    <source>
        <dbReference type="ARBA" id="ARBA00023273"/>
    </source>
</evidence>
<evidence type="ECO:0000256" key="1">
    <source>
        <dbReference type="ARBA" id="ARBA00004138"/>
    </source>
</evidence>
<dbReference type="GO" id="GO:0005930">
    <property type="term" value="C:axoneme"/>
    <property type="evidence" value="ECO:0007669"/>
    <property type="project" value="TreeGrafter"/>
</dbReference>
<dbReference type="InterPro" id="IPR036322">
    <property type="entry name" value="WD40_repeat_dom_sf"/>
</dbReference>
<dbReference type="InterPro" id="IPR016024">
    <property type="entry name" value="ARM-type_fold"/>
</dbReference>
<keyword evidence="3" id="KW-0677">Repeat</keyword>
<keyword evidence="2" id="KW-0853">WD repeat</keyword>
<dbReference type="InterPro" id="IPR011990">
    <property type="entry name" value="TPR-like_helical_dom_sf"/>
</dbReference>
<dbReference type="GO" id="GO:0036064">
    <property type="term" value="C:ciliary basal body"/>
    <property type="evidence" value="ECO:0007669"/>
    <property type="project" value="TreeGrafter"/>
</dbReference>
<dbReference type="Gene3D" id="1.25.40.10">
    <property type="entry name" value="Tetratricopeptide repeat domain"/>
    <property type="match status" value="1"/>
</dbReference>
<dbReference type="Proteomes" id="UP000824219">
    <property type="component" value="Linkage Group LG06"/>
</dbReference>
<accession>A0A9D3P017</accession>
<keyword evidence="5" id="KW-0969">Cilium</keyword>
<dbReference type="Pfam" id="PF24762">
    <property type="entry name" value="TPR_IF140-IFT172"/>
    <property type="match status" value="1"/>
</dbReference>
<keyword evidence="6" id="KW-0966">Cell projection</keyword>
<evidence type="ECO:0000313" key="8">
    <source>
        <dbReference type="EMBL" id="KAG7331636.1"/>
    </source>
</evidence>
<dbReference type="GO" id="GO:0030992">
    <property type="term" value="C:intraciliary transport particle B"/>
    <property type="evidence" value="ECO:0007669"/>
    <property type="project" value="TreeGrafter"/>
</dbReference>
<comment type="caution">
    <text evidence="8">The sequence shown here is derived from an EMBL/GenBank/DDBJ whole genome shotgun (WGS) entry which is preliminary data.</text>
</comment>
<dbReference type="OrthoDB" id="2186662at2759"/>
<comment type="subcellular location">
    <subcellularLocation>
        <location evidence="1">Cell projection</location>
        <location evidence="1">Cilium</location>
    </subcellularLocation>
</comment>
<keyword evidence="9" id="KW-1185">Reference proteome</keyword>
<name>A0A9D3P017_9TELE</name>
<feature type="domain" description="IF140/IFT172/WDR19 TPR" evidence="7">
    <location>
        <begin position="146"/>
        <end position="344"/>
    </location>
</feature>
<dbReference type="AlphaFoldDB" id="A0A9D3P017"/>
<keyword evidence="4" id="KW-0802">TPR repeat</keyword>